<dbReference type="InterPro" id="IPR027417">
    <property type="entry name" value="P-loop_NTPase"/>
</dbReference>
<dbReference type="PANTHER" id="PTHR32071">
    <property type="entry name" value="TRANSCRIPTIONAL REGULATORY PROTEIN"/>
    <property type="match status" value="1"/>
</dbReference>
<dbReference type="PRINTS" id="PR01590">
    <property type="entry name" value="HTHFIS"/>
</dbReference>
<dbReference type="Gene3D" id="3.40.50.2300">
    <property type="match status" value="1"/>
</dbReference>
<feature type="domain" description="Response regulatory" evidence="8">
    <location>
        <begin position="4"/>
        <end position="118"/>
    </location>
</feature>
<dbReference type="InterPro" id="IPR025944">
    <property type="entry name" value="Sigma_54_int_dom_CS"/>
</dbReference>
<accession>A0ABM8EKP7</accession>
<evidence type="ECO:0000256" key="2">
    <source>
        <dbReference type="ARBA" id="ARBA00022840"/>
    </source>
</evidence>
<dbReference type="SMART" id="SM00382">
    <property type="entry name" value="AAA"/>
    <property type="match status" value="1"/>
</dbReference>
<dbReference type="SMART" id="SM00448">
    <property type="entry name" value="REC"/>
    <property type="match status" value="1"/>
</dbReference>
<dbReference type="Pfam" id="PF25601">
    <property type="entry name" value="AAA_lid_14"/>
    <property type="match status" value="1"/>
</dbReference>
<dbReference type="InterPro" id="IPR003593">
    <property type="entry name" value="AAA+_ATPase"/>
</dbReference>
<evidence type="ECO:0000256" key="6">
    <source>
        <dbReference type="PROSITE-ProRule" id="PRU00169"/>
    </source>
</evidence>
<keyword evidence="4" id="KW-0238">DNA-binding</keyword>
<dbReference type="PANTHER" id="PTHR32071:SF113">
    <property type="entry name" value="ALGINATE BIOSYNTHESIS TRANSCRIPTIONAL REGULATORY PROTEIN ALGB"/>
    <property type="match status" value="1"/>
</dbReference>
<keyword evidence="1" id="KW-0547">Nucleotide-binding</keyword>
<dbReference type="SUPFAM" id="SSF52172">
    <property type="entry name" value="CheY-like"/>
    <property type="match status" value="1"/>
</dbReference>
<dbReference type="Pfam" id="PF00158">
    <property type="entry name" value="Sigma54_activat"/>
    <property type="match status" value="1"/>
</dbReference>
<evidence type="ECO:0000313" key="10">
    <source>
        <dbReference type="Proteomes" id="UP001317705"/>
    </source>
</evidence>
<dbReference type="InterPro" id="IPR002197">
    <property type="entry name" value="HTH_Fis"/>
</dbReference>
<dbReference type="InterPro" id="IPR025943">
    <property type="entry name" value="Sigma_54_int_dom_ATP-bd_2"/>
</dbReference>
<dbReference type="PROSITE" id="PS00675">
    <property type="entry name" value="SIGMA54_INTERACT_1"/>
    <property type="match status" value="1"/>
</dbReference>
<dbReference type="Proteomes" id="UP001317705">
    <property type="component" value="Chromosome"/>
</dbReference>
<evidence type="ECO:0000256" key="1">
    <source>
        <dbReference type="ARBA" id="ARBA00022741"/>
    </source>
</evidence>
<dbReference type="PROSITE" id="PS00676">
    <property type="entry name" value="SIGMA54_INTERACT_2"/>
    <property type="match status" value="1"/>
</dbReference>
<organism evidence="9 10">
    <name type="scientific">Geotalea uraniireducens</name>
    <dbReference type="NCBI Taxonomy" id="351604"/>
    <lineage>
        <taxon>Bacteria</taxon>
        <taxon>Pseudomonadati</taxon>
        <taxon>Thermodesulfobacteriota</taxon>
        <taxon>Desulfuromonadia</taxon>
        <taxon>Geobacterales</taxon>
        <taxon>Geobacteraceae</taxon>
        <taxon>Geotalea</taxon>
    </lineage>
</organism>
<keyword evidence="10" id="KW-1185">Reference proteome</keyword>
<dbReference type="InterPro" id="IPR001789">
    <property type="entry name" value="Sig_transdc_resp-reg_receiver"/>
</dbReference>
<dbReference type="EMBL" id="AP027151">
    <property type="protein sequence ID" value="BDV43134.1"/>
    <property type="molecule type" value="Genomic_DNA"/>
</dbReference>
<dbReference type="PROSITE" id="PS50045">
    <property type="entry name" value="SIGMA54_INTERACT_4"/>
    <property type="match status" value="1"/>
</dbReference>
<dbReference type="Pfam" id="PF02954">
    <property type="entry name" value="HTH_8"/>
    <property type="match status" value="1"/>
</dbReference>
<dbReference type="CDD" id="cd00009">
    <property type="entry name" value="AAA"/>
    <property type="match status" value="1"/>
</dbReference>
<keyword evidence="5" id="KW-0804">Transcription</keyword>
<dbReference type="InterPro" id="IPR025662">
    <property type="entry name" value="Sigma_54_int_dom_ATP-bd_1"/>
</dbReference>
<reference evidence="9 10" key="1">
    <citation type="submission" date="2022-12" db="EMBL/GenBank/DDBJ databases">
        <title>Polyphasic characterization of Geotalea uranireducens NIT-SL11 newly isolated from a complex of sewage sludge and microbially reduced graphene oxide.</title>
        <authorList>
            <person name="Xie L."/>
            <person name="Yoshida N."/>
            <person name="Meng L."/>
        </authorList>
    </citation>
    <scope>NUCLEOTIDE SEQUENCE [LARGE SCALE GENOMIC DNA]</scope>
    <source>
        <strain evidence="9 10">NIT-SL11</strain>
    </source>
</reference>
<evidence type="ECO:0000256" key="5">
    <source>
        <dbReference type="ARBA" id="ARBA00023163"/>
    </source>
</evidence>
<dbReference type="InterPro" id="IPR011006">
    <property type="entry name" value="CheY-like_superfamily"/>
</dbReference>
<dbReference type="Pfam" id="PF00072">
    <property type="entry name" value="Response_reg"/>
    <property type="match status" value="1"/>
</dbReference>
<dbReference type="SUPFAM" id="SSF46689">
    <property type="entry name" value="Homeodomain-like"/>
    <property type="match status" value="1"/>
</dbReference>
<evidence type="ECO:0000259" key="8">
    <source>
        <dbReference type="PROSITE" id="PS50110"/>
    </source>
</evidence>
<name>A0ABM8EKP7_9BACT</name>
<dbReference type="InterPro" id="IPR002078">
    <property type="entry name" value="Sigma_54_int"/>
</dbReference>
<proteinExistence type="predicted"/>
<evidence type="ECO:0000313" key="9">
    <source>
        <dbReference type="EMBL" id="BDV43134.1"/>
    </source>
</evidence>
<keyword evidence="2" id="KW-0067">ATP-binding</keyword>
<keyword evidence="3" id="KW-0805">Transcription regulation</keyword>
<feature type="domain" description="Sigma-54 factor interaction" evidence="7">
    <location>
        <begin position="143"/>
        <end position="371"/>
    </location>
</feature>
<dbReference type="SUPFAM" id="SSF52540">
    <property type="entry name" value="P-loop containing nucleoside triphosphate hydrolases"/>
    <property type="match status" value="1"/>
</dbReference>
<evidence type="ECO:0000256" key="3">
    <source>
        <dbReference type="ARBA" id="ARBA00023015"/>
    </source>
</evidence>
<gene>
    <name evidence="9" type="primary">pilR</name>
    <name evidence="9" type="ORF">GURASL_20570</name>
</gene>
<dbReference type="Gene3D" id="3.40.50.300">
    <property type="entry name" value="P-loop containing nucleotide triphosphate hydrolases"/>
    <property type="match status" value="1"/>
</dbReference>
<keyword evidence="6" id="KW-0597">Phosphoprotein</keyword>
<sequence length="459" mass="51879">MDIRVLVVDDELSMRQFLAILLEREGYLVDQAESAEAALALLASQNYDLVFSDVKMPGLDGIALLEEIKKDSPDTAVLMMTAFSTAEQAVEAMKLGAYDYIAKPFKVEEIKVLVRNALEKRDLKRENKRLRQEVQERYSFSGLIGKSKAMRDIYSLIEKVAPSMANVLILGESGTGKELVARAIHYNSQRKDKPFVAVNCGAIPESLMESELFGHKRGAFTGAINDRPGLFEQAEGGTLFLDEIGEVPLQLQSKLLRVLQEREFRRVGGTDARRADVRIVAASNRNLEEQVKEGTFREDLFYRLNVVQVQMPPLRERSEDIPALVEHFYKKFVSPPHDGQIITASALKLLMSYRFPGNVRELENLVERCVVLGSREITEDVLPFQIKRDCTEIVREICGAHEIPADGLDIEAYLNAIEKRILLQALEMNGGVKKKAAEFLRLTFRSFRYRLAKFGMDDE</sequence>
<dbReference type="InterPro" id="IPR058031">
    <property type="entry name" value="AAA_lid_NorR"/>
</dbReference>
<dbReference type="RefSeq" id="WP_281999250.1">
    <property type="nucleotide sequence ID" value="NZ_AP027151.1"/>
</dbReference>
<dbReference type="InterPro" id="IPR009057">
    <property type="entry name" value="Homeodomain-like_sf"/>
</dbReference>
<dbReference type="PROSITE" id="PS00688">
    <property type="entry name" value="SIGMA54_INTERACT_3"/>
    <property type="match status" value="1"/>
</dbReference>
<evidence type="ECO:0000259" key="7">
    <source>
        <dbReference type="PROSITE" id="PS50045"/>
    </source>
</evidence>
<dbReference type="Gene3D" id="1.10.10.60">
    <property type="entry name" value="Homeodomain-like"/>
    <property type="match status" value="1"/>
</dbReference>
<evidence type="ECO:0000256" key="4">
    <source>
        <dbReference type="ARBA" id="ARBA00023125"/>
    </source>
</evidence>
<dbReference type="Gene3D" id="1.10.8.60">
    <property type="match status" value="1"/>
</dbReference>
<protein>
    <submittedName>
        <fullName evidence="9">Sigma-54-dependent transcriptional response pilR</fullName>
    </submittedName>
</protein>
<feature type="modified residue" description="4-aspartylphosphate" evidence="6">
    <location>
        <position position="53"/>
    </location>
</feature>
<dbReference type="PROSITE" id="PS50110">
    <property type="entry name" value="RESPONSE_REGULATORY"/>
    <property type="match status" value="1"/>
</dbReference>